<dbReference type="GO" id="GO:0003984">
    <property type="term" value="F:acetolactate synthase activity"/>
    <property type="evidence" value="ECO:0007669"/>
    <property type="project" value="UniProtKB-EC"/>
</dbReference>
<dbReference type="InterPro" id="IPR027271">
    <property type="entry name" value="Acetolactate_synth/TF_NikR_C"/>
</dbReference>
<dbReference type="RefSeq" id="WP_201855907.1">
    <property type="nucleotide sequence ID" value="NZ_JAERRG010000021.1"/>
</dbReference>
<evidence type="ECO:0000259" key="4">
    <source>
        <dbReference type="PROSITE" id="PS51671"/>
    </source>
</evidence>
<evidence type="ECO:0000256" key="2">
    <source>
        <dbReference type="ARBA" id="ARBA00048670"/>
    </source>
</evidence>
<keyword evidence="3 5" id="KW-0808">Transferase</keyword>
<dbReference type="InterPro" id="IPR004789">
    <property type="entry name" value="Acetalactate_synth_ssu"/>
</dbReference>
<comment type="catalytic activity">
    <reaction evidence="2 3">
        <text>2 pyruvate + H(+) = (2S)-2-acetolactate + CO2</text>
        <dbReference type="Rhea" id="RHEA:25249"/>
        <dbReference type="ChEBI" id="CHEBI:15361"/>
        <dbReference type="ChEBI" id="CHEBI:15378"/>
        <dbReference type="ChEBI" id="CHEBI:16526"/>
        <dbReference type="ChEBI" id="CHEBI:58476"/>
        <dbReference type="EC" id="2.2.1.6"/>
    </reaction>
</comment>
<comment type="pathway">
    <text evidence="3">Amino-acid biosynthesis; L-valine biosynthesis; L-valine from pyruvate: step 1/4.</text>
</comment>
<feature type="domain" description="ACT" evidence="4">
    <location>
        <begin position="11"/>
        <end position="85"/>
    </location>
</feature>
<dbReference type="SUPFAM" id="SSF55021">
    <property type="entry name" value="ACT-like"/>
    <property type="match status" value="2"/>
</dbReference>
<gene>
    <name evidence="5" type="primary">ilvN</name>
    <name evidence="5" type="ORF">JK364_37685</name>
</gene>
<dbReference type="Proteomes" id="UP000621510">
    <property type="component" value="Unassembled WGS sequence"/>
</dbReference>
<dbReference type="EMBL" id="JAERRG010000021">
    <property type="protein sequence ID" value="MBL1118070.1"/>
    <property type="molecule type" value="Genomic_DNA"/>
</dbReference>
<sequence>MRPGSHRAGAVLRLDVLATPLAVARVASILAHRQFDVVTMDIAAPVDGVRRITIEVDTADDIRLQQLVKFLNRSSDVVKVIRLSDDMSHNRRGAFVTVAFPEGRLAEAVAIARAFSAEIVEADRTRCTVFTAAEPARVDDLVKALSGFTIRELVMAAPLRIPRPLRKHTAEDRGRTGGQR</sequence>
<keyword evidence="3" id="KW-0028">Amino-acid biosynthesis</keyword>
<protein>
    <recommendedName>
        <fullName evidence="3">Acetolactate synthase small subunit</fullName>
        <shortName evidence="3">AHAS</shortName>
        <shortName evidence="3">ALS</shortName>
        <ecNumber evidence="3">2.2.1.6</ecNumber>
    </recommendedName>
    <alternativeName>
        <fullName evidence="3">Acetohydroxy-acid synthase small subunit</fullName>
    </alternativeName>
</protein>
<name>A0ABS1Q057_9ACTN</name>
<evidence type="ECO:0000256" key="3">
    <source>
        <dbReference type="RuleBase" id="RU368092"/>
    </source>
</evidence>
<comment type="subunit">
    <text evidence="1 3">Dimer of large and small chains.</text>
</comment>
<comment type="function">
    <text evidence="3">Catalyzes the conversion of 2 pyruvate molecules into acetolactate in the first common step of the biosynthetic pathway of the branched-amino acids such as leucine, isoleucine, and valine.</text>
</comment>
<evidence type="ECO:0000313" key="5">
    <source>
        <dbReference type="EMBL" id="MBL1118070.1"/>
    </source>
</evidence>
<comment type="pathway">
    <text evidence="3">Amino-acid biosynthesis; L-isoleucine biosynthesis; L-isoleucine from 2-oxobutanoate: step 1/4.</text>
</comment>
<evidence type="ECO:0000256" key="1">
    <source>
        <dbReference type="ARBA" id="ARBA00011744"/>
    </source>
</evidence>
<dbReference type="PANTHER" id="PTHR30239">
    <property type="entry name" value="ACETOLACTATE SYNTHASE SMALL SUBUNIT"/>
    <property type="match status" value="1"/>
</dbReference>
<evidence type="ECO:0000313" key="6">
    <source>
        <dbReference type="Proteomes" id="UP000621510"/>
    </source>
</evidence>
<proteinExistence type="inferred from homology"/>
<dbReference type="PROSITE" id="PS51671">
    <property type="entry name" value="ACT"/>
    <property type="match status" value="1"/>
</dbReference>
<keyword evidence="3" id="KW-0100">Branched-chain amino acid biosynthesis</keyword>
<accession>A0ABS1Q057</accession>
<dbReference type="InterPro" id="IPR002912">
    <property type="entry name" value="ACT_dom"/>
</dbReference>
<dbReference type="InterPro" id="IPR019455">
    <property type="entry name" value="Acetolactate_synth_ssu_C"/>
</dbReference>
<dbReference type="PANTHER" id="PTHR30239:SF0">
    <property type="entry name" value="ACETOLACTATE SYNTHASE SMALL SUBUNIT 1, CHLOROPLASTIC"/>
    <property type="match status" value="1"/>
</dbReference>
<comment type="caution">
    <text evidence="5">The sequence shown here is derived from an EMBL/GenBank/DDBJ whole genome shotgun (WGS) entry which is preliminary data.</text>
</comment>
<dbReference type="EC" id="2.2.1.6" evidence="3"/>
<keyword evidence="6" id="KW-1185">Reference proteome</keyword>
<reference evidence="5 6" key="1">
    <citation type="submission" date="2021-01" db="EMBL/GenBank/DDBJ databases">
        <title>WGS of actinomycetes isolated from Thailand.</title>
        <authorList>
            <person name="Thawai C."/>
        </authorList>
    </citation>
    <scope>NUCLEOTIDE SEQUENCE [LARGE SCALE GENOMIC DNA]</scope>
    <source>
        <strain evidence="5 6">CA3R110</strain>
    </source>
</reference>
<dbReference type="Gene3D" id="3.30.70.1150">
    <property type="entry name" value="ACT-like. Chain A, domain 2"/>
    <property type="match status" value="1"/>
</dbReference>
<dbReference type="InterPro" id="IPR045865">
    <property type="entry name" value="ACT-like_dom_sf"/>
</dbReference>
<dbReference type="Gene3D" id="3.30.70.260">
    <property type="match status" value="1"/>
</dbReference>
<organism evidence="5 6">
    <name type="scientific">Streptomyces endocoffeicus</name>
    <dbReference type="NCBI Taxonomy" id="2898945"/>
    <lineage>
        <taxon>Bacteria</taxon>
        <taxon>Bacillati</taxon>
        <taxon>Actinomycetota</taxon>
        <taxon>Actinomycetes</taxon>
        <taxon>Kitasatosporales</taxon>
        <taxon>Streptomycetaceae</taxon>
        <taxon>Streptomyces</taxon>
    </lineage>
</organism>
<comment type="similarity">
    <text evidence="3">Belongs to the acetolactate synthase small subunit family.</text>
</comment>
<dbReference type="Pfam" id="PF10369">
    <property type="entry name" value="ALS_ss_C"/>
    <property type="match status" value="1"/>
</dbReference>
<dbReference type="NCBIfam" id="TIGR00119">
    <property type="entry name" value="acolac_sm"/>
    <property type="match status" value="1"/>
</dbReference>